<dbReference type="EMBL" id="CABFNP030001281">
    <property type="protein sequence ID" value="CAI6096074.1"/>
    <property type="molecule type" value="Genomic_DNA"/>
</dbReference>
<dbReference type="InterPro" id="IPR045863">
    <property type="entry name" value="CorA_TM1_TM2"/>
</dbReference>
<proteinExistence type="predicted"/>
<gene>
    <name evidence="6" type="ORF">CCHLO57077_00010452</name>
</gene>
<name>A0AA35Q9B4_9HYPO</name>
<dbReference type="GO" id="GO:0046873">
    <property type="term" value="F:metal ion transmembrane transporter activity"/>
    <property type="evidence" value="ECO:0007669"/>
    <property type="project" value="InterPro"/>
</dbReference>
<feature type="transmembrane region" description="Helical" evidence="5">
    <location>
        <begin position="369"/>
        <end position="387"/>
    </location>
</feature>
<dbReference type="Gene3D" id="1.20.58.340">
    <property type="entry name" value="Magnesium transport protein CorA, transmembrane region"/>
    <property type="match status" value="1"/>
</dbReference>
<dbReference type="GO" id="GO:0016020">
    <property type="term" value="C:membrane"/>
    <property type="evidence" value="ECO:0007669"/>
    <property type="project" value="UniProtKB-SubCell"/>
</dbReference>
<feature type="transmembrane region" description="Helical" evidence="5">
    <location>
        <begin position="407"/>
        <end position="428"/>
    </location>
</feature>
<dbReference type="SUPFAM" id="SSF144083">
    <property type="entry name" value="Magnesium transport protein CorA, transmembrane region"/>
    <property type="match status" value="1"/>
</dbReference>
<evidence type="ECO:0000256" key="4">
    <source>
        <dbReference type="ARBA" id="ARBA00023136"/>
    </source>
</evidence>
<keyword evidence="2 5" id="KW-0812">Transmembrane</keyword>
<protein>
    <submittedName>
        <fullName evidence="6">Uncharacterized protein</fullName>
    </submittedName>
</protein>
<evidence type="ECO:0000313" key="7">
    <source>
        <dbReference type="Proteomes" id="UP001160390"/>
    </source>
</evidence>
<dbReference type="Proteomes" id="UP001160390">
    <property type="component" value="Unassembled WGS sequence"/>
</dbReference>
<sequence length="437" mass="49370">MSAPSTLKGPSLLVQATEEVERPVSMRAHAVKRARLRLGNAEGQAFTGSESVTINTLLEHVSPQLTGDAGGQGLVGDADLSRDLEEKLHLEPFFLTHQAWNSNGFFTDQQVCRSQSQDINSFATRFLIKLLGTDEDPTVHYNRWLFLSFSVLWVKNHHTKKVSCVLVCYDGSEEIESEIIRGFKQYPLANIKDNPYAVYDALLRVIIWQYNKALWLFREPIRTIEKASSTRVRDVQRTMALQPSAGGENATNVGDGHQELFELSRHTLHMCETLEVAMRTTSMALLQVQSQVHSAEPATASPMRLTNTISGIRFSSSFLENLKNRADVFSKRVENEIKLADNMVNVLQLKINQELLEESRDESKDLTKFVTSLTLFFLPITFVSGFWGMNMIGMGDDRLIFFSPHIWIFVVSAVISIVLSYAAWYLVLKFTKAKKNK</sequence>
<dbReference type="InterPro" id="IPR002523">
    <property type="entry name" value="MgTranspt_CorA/ZnTranspt_ZntB"/>
</dbReference>
<evidence type="ECO:0000256" key="1">
    <source>
        <dbReference type="ARBA" id="ARBA00004141"/>
    </source>
</evidence>
<comment type="caution">
    <text evidence="6">The sequence shown here is derived from an EMBL/GenBank/DDBJ whole genome shotgun (WGS) entry which is preliminary data.</text>
</comment>
<keyword evidence="4 5" id="KW-0472">Membrane</keyword>
<organism evidence="6 7">
    <name type="scientific">Clonostachys chloroleuca</name>
    <dbReference type="NCBI Taxonomy" id="1926264"/>
    <lineage>
        <taxon>Eukaryota</taxon>
        <taxon>Fungi</taxon>
        <taxon>Dikarya</taxon>
        <taxon>Ascomycota</taxon>
        <taxon>Pezizomycotina</taxon>
        <taxon>Sordariomycetes</taxon>
        <taxon>Hypocreomycetidae</taxon>
        <taxon>Hypocreales</taxon>
        <taxon>Bionectriaceae</taxon>
        <taxon>Clonostachys</taxon>
    </lineage>
</organism>
<comment type="subcellular location">
    <subcellularLocation>
        <location evidence="1">Membrane</location>
        <topology evidence="1">Multi-pass membrane protein</topology>
    </subcellularLocation>
</comment>
<keyword evidence="3 5" id="KW-1133">Transmembrane helix</keyword>
<evidence type="ECO:0000256" key="5">
    <source>
        <dbReference type="SAM" id="Phobius"/>
    </source>
</evidence>
<evidence type="ECO:0000256" key="3">
    <source>
        <dbReference type="ARBA" id="ARBA00022989"/>
    </source>
</evidence>
<evidence type="ECO:0000256" key="2">
    <source>
        <dbReference type="ARBA" id="ARBA00022692"/>
    </source>
</evidence>
<keyword evidence="7" id="KW-1185">Reference proteome</keyword>
<evidence type="ECO:0000313" key="6">
    <source>
        <dbReference type="EMBL" id="CAI6096074.1"/>
    </source>
</evidence>
<accession>A0AA35Q9B4</accession>
<dbReference type="Pfam" id="PF01544">
    <property type="entry name" value="CorA"/>
    <property type="match status" value="1"/>
</dbReference>
<dbReference type="AlphaFoldDB" id="A0AA35Q9B4"/>
<reference evidence="6" key="1">
    <citation type="submission" date="2023-01" db="EMBL/GenBank/DDBJ databases">
        <authorList>
            <person name="Piombo E."/>
        </authorList>
    </citation>
    <scope>NUCLEOTIDE SEQUENCE</scope>
</reference>